<organism evidence="1 2">
    <name type="scientific">Streptomyces tateyamensis</name>
    <dbReference type="NCBI Taxonomy" id="565073"/>
    <lineage>
        <taxon>Bacteria</taxon>
        <taxon>Bacillati</taxon>
        <taxon>Actinomycetota</taxon>
        <taxon>Actinomycetes</taxon>
        <taxon>Kitasatosporales</taxon>
        <taxon>Streptomycetaceae</taxon>
        <taxon>Streptomyces</taxon>
    </lineage>
</organism>
<name>A0A2V4P0Z0_9ACTN</name>
<keyword evidence="2" id="KW-1185">Reference proteome</keyword>
<dbReference type="Proteomes" id="UP000248039">
    <property type="component" value="Unassembled WGS sequence"/>
</dbReference>
<evidence type="ECO:0000313" key="2">
    <source>
        <dbReference type="Proteomes" id="UP000248039"/>
    </source>
</evidence>
<dbReference type="EMBL" id="PYBW01000028">
    <property type="protein sequence ID" value="PYC83427.1"/>
    <property type="molecule type" value="Genomic_DNA"/>
</dbReference>
<protein>
    <submittedName>
        <fullName evidence="1">Uncharacterized protein</fullName>
    </submittedName>
</protein>
<dbReference type="OrthoDB" id="4313848at2"/>
<sequence>MSATPREVITRATDLVRSLLTQQTTPAGIVQVLADEQLLNPTVWHASQVPADDADGLVVWRAEHTAFPLGTYTTPEDARAHAEAHFRSVCRTRPTLAWYEEFPDASTAMALYATYGDSEVVTAYRVVPLTVLDHYNPDGES</sequence>
<proteinExistence type="predicted"/>
<evidence type="ECO:0000313" key="1">
    <source>
        <dbReference type="EMBL" id="PYC83427.1"/>
    </source>
</evidence>
<reference evidence="1 2" key="1">
    <citation type="submission" date="2018-03" db="EMBL/GenBank/DDBJ databases">
        <title>Bioinformatic expansion and discovery of thiopeptide antibiotics.</title>
        <authorList>
            <person name="Schwalen C.J."/>
            <person name="Hudson G.A."/>
            <person name="Mitchell D.A."/>
        </authorList>
    </citation>
    <scope>NUCLEOTIDE SEQUENCE [LARGE SCALE GENOMIC DNA]</scope>
    <source>
        <strain evidence="1 2">ATCC 21389</strain>
    </source>
</reference>
<accession>A0A2V4P0Z0</accession>
<gene>
    <name evidence="1" type="ORF">C7C46_08810</name>
</gene>
<dbReference type="AlphaFoldDB" id="A0A2V4P0Z0"/>
<comment type="caution">
    <text evidence="1">The sequence shown here is derived from an EMBL/GenBank/DDBJ whole genome shotgun (WGS) entry which is preliminary data.</text>
</comment>
<dbReference type="RefSeq" id="WP_110667498.1">
    <property type="nucleotide sequence ID" value="NZ_PYBW01000028.1"/>
</dbReference>